<dbReference type="EMBL" id="WJKJ01000100">
    <property type="protein sequence ID" value="MBD3364188.1"/>
    <property type="molecule type" value="Genomic_DNA"/>
</dbReference>
<dbReference type="GO" id="GO:0043418">
    <property type="term" value="P:homocysteine catabolic process"/>
    <property type="evidence" value="ECO:0007669"/>
    <property type="project" value="TreeGrafter"/>
</dbReference>
<dbReference type="Proteomes" id="UP000630660">
    <property type="component" value="Unassembled WGS sequence"/>
</dbReference>
<dbReference type="GO" id="GO:0009636">
    <property type="term" value="P:response to toxic substance"/>
    <property type="evidence" value="ECO:0007669"/>
    <property type="project" value="TreeGrafter"/>
</dbReference>
<sequence length="449" mass="51746">MPASRDIKPEQVRGFEEAFRADPRNRLARNAATVNPLNKIVQNRESVIASEHTFSHLIEGLPITNQKKSGRCWMFAGLNLFRLEAAKNLKLKEFELSQAYLMFFDKLEKANYFLENILETADEPLGSRLFMHLMNAPIPDAGQWDMFVNLVRKYGVIPKVIMPETESSSTTWPMNKVLSAKLREYAAELRKMHKKGSSEGDLRTRKSKMLEVVYRMLAIHMGEPPSAFNWQWRDKDNKFHRDGVITPHEFYEKYVKFDMDSTACLINCPTQDKPFNKMYTIEYLGNMVGGDIIRYLNVDIDTFKKAAVNMIADGKPVWFGCDVGKMIDRDAGILNDQLYDYGLLYNTEFKADKVERVDYGHSVMTHAMVLTGVDLDEDNKPVKWRVENSWGDKVGDKGYFVMSDAWFEGYTYEIAVEKKYLSKELLEVLETEPVRLPPWDPMGALAFTP</sequence>
<accession>A0A9D5K859</accession>
<evidence type="ECO:0000256" key="1">
    <source>
        <dbReference type="ARBA" id="ARBA00022670"/>
    </source>
</evidence>
<keyword evidence="3 4" id="KW-0788">Thiol protease</keyword>
<dbReference type="PANTHER" id="PTHR10363">
    <property type="entry name" value="BLEOMYCIN HYDROLASE"/>
    <property type="match status" value="1"/>
</dbReference>
<dbReference type="AlphaFoldDB" id="A0A9D5K859"/>
<organism evidence="6 7">
    <name type="scientific">candidate division WOR-3 bacterium</name>
    <dbReference type="NCBI Taxonomy" id="2052148"/>
    <lineage>
        <taxon>Bacteria</taxon>
        <taxon>Bacteria division WOR-3</taxon>
    </lineage>
</organism>
<dbReference type="CDD" id="cd00585">
    <property type="entry name" value="Peptidase_C1B"/>
    <property type="match status" value="1"/>
</dbReference>
<feature type="active site" evidence="5">
    <location>
        <position position="366"/>
    </location>
</feature>
<comment type="caution">
    <text evidence="6">The sequence shown here is derived from an EMBL/GenBank/DDBJ whole genome shotgun (WGS) entry which is preliminary data.</text>
</comment>
<comment type="similarity">
    <text evidence="4">Belongs to the peptidase C1 family.</text>
</comment>
<proteinExistence type="inferred from homology"/>
<keyword evidence="1 4" id="KW-0645">Protease</keyword>
<dbReference type="PROSITE" id="PS00139">
    <property type="entry name" value="THIOL_PROTEASE_CYS"/>
    <property type="match status" value="1"/>
</dbReference>
<keyword evidence="2 4" id="KW-0378">Hydrolase</keyword>
<feature type="active site" evidence="5">
    <location>
        <position position="72"/>
    </location>
</feature>
<dbReference type="InterPro" id="IPR038765">
    <property type="entry name" value="Papain-like_cys_pep_sf"/>
</dbReference>
<dbReference type="InterPro" id="IPR025660">
    <property type="entry name" value="Pept_his_AS"/>
</dbReference>
<evidence type="ECO:0000256" key="4">
    <source>
        <dbReference type="PIRNR" id="PIRNR005700"/>
    </source>
</evidence>
<dbReference type="Gene3D" id="3.90.70.10">
    <property type="entry name" value="Cysteine proteinases"/>
    <property type="match status" value="1"/>
</dbReference>
<feature type="active site" evidence="5">
    <location>
        <position position="388"/>
    </location>
</feature>
<evidence type="ECO:0000313" key="7">
    <source>
        <dbReference type="Proteomes" id="UP000630660"/>
    </source>
</evidence>
<dbReference type="PANTHER" id="PTHR10363:SF2">
    <property type="entry name" value="BLEOMYCIN HYDROLASE"/>
    <property type="match status" value="1"/>
</dbReference>
<dbReference type="PIRSF" id="PIRSF005700">
    <property type="entry name" value="PepC"/>
    <property type="match status" value="1"/>
</dbReference>
<evidence type="ECO:0000256" key="3">
    <source>
        <dbReference type="ARBA" id="ARBA00022807"/>
    </source>
</evidence>
<evidence type="ECO:0000313" key="6">
    <source>
        <dbReference type="EMBL" id="MBD3364188.1"/>
    </source>
</evidence>
<evidence type="ECO:0000256" key="2">
    <source>
        <dbReference type="ARBA" id="ARBA00022801"/>
    </source>
</evidence>
<dbReference type="GO" id="GO:0005737">
    <property type="term" value="C:cytoplasm"/>
    <property type="evidence" value="ECO:0007669"/>
    <property type="project" value="TreeGrafter"/>
</dbReference>
<dbReference type="GO" id="GO:0070005">
    <property type="term" value="F:cysteine-type aminopeptidase activity"/>
    <property type="evidence" value="ECO:0007669"/>
    <property type="project" value="InterPro"/>
</dbReference>
<protein>
    <recommendedName>
        <fullName evidence="4">Aminopeptidase</fullName>
    </recommendedName>
</protein>
<dbReference type="Pfam" id="PF03051">
    <property type="entry name" value="Peptidase_C1_2"/>
    <property type="match status" value="1"/>
</dbReference>
<dbReference type="GO" id="GO:0006508">
    <property type="term" value="P:proteolysis"/>
    <property type="evidence" value="ECO:0007669"/>
    <property type="project" value="UniProtKB-KW"/>
</dbReference>
<gene>
    <name evidence="6" type="ORF">GF359_03130</name>
</gene>
<reference evidence="6" key="1">
    <citation type="submission" date="2019-11" db="EMBL/GenBank/DDBJ databases">
        <title>Microbial mats filling the niche in hypersaline microbial mats.</title>
        <authorList>
            <person name="Wong H.L."/>
            <person name="Macleod F.I."/>
            <person name="White R.A. III"/>
            <person name="Burns B.P."/>
        </authorList>
    </citation>
    <scope>NUCLEOTIDE SEQUENCE</scope>
    <source>
        <strain evidence="6">Bin_327</strain>
    </source>
</reference>
<keyword evidence="4 6" id="KW-0031">Aminopeptidase</keyword>
<dbReference type="InterPro" id="IPR000169">
    <property type="entry name" value="Pept_cys_AS"/>
</dbReference>
<evidence type="ECO:0000256" key="5">
    <source>
        <dbReference type="PIRSR" id="PIRSR005700-1"/>
    </source>
</evidence>
<dbReference type="SUPFAM" id="SSF54001">
    <property type="entry name" value="Cysteine proteinases"/>
    <property type="match status" value="1"/>
</dbReference>
<name>A0A9D5K859_UNCW3</name>
<dbReference type="PROSITE" id="PS00639">
    <property type="entry name" value="THIOL_PROTEASE_HIS"/>
    <property type="match status" value="1"/>
</dbReference>
<dbReference type="InterPro" id="IPR004134">
    <property type="entry name" value="Peptidase_C1B"/>
</dbReference>